<gene>
    <name evidence="5" type="primary">rrmJ</name>
    <name evidence="5" type="ORF">HMPREF0391_11584</name>
</gene>
<dbReference type="Pfam" id="PF01728">
    <property type="entry name" value="FtsJ"/>
    <property type="match status" value="1"/>
</dbReference>
<dbReference type="HOGENOM" id="CLU_058015_1_0_9"/>
<dbReference type="GO" id="GO:0008168">
    <property type="term" value="F:methyltransferase activity"/>
    <property type="evidence" value="ECO:0007669"/>
    <property type="project" value="UniProtKB-KW"/>
</dbReference>
<dbReference type="InterPro" id="IPR004538">
    <property type="entry name" value="Hemolysin_A/TlyA"/>
</dbReference>
<dbReference type="InterPro" id="IPR047048">
    <property type="entry name" value="TlyA"/>
</dbReference>
<dbReference type="PIRSF" id="PIRSF005578">
    <property type="entry name" value="TlyA"/>
    <property type="match status" value="1"/>
</dbReference>
<dbReference type="InterPro" id="IPR002942">
    <property type="entry name" value="S4_RNA-bd"/>
</dbReference>
<evidence type="ECO:0000259" key="4">
    <source>
        <dbReference type="SMART" id="SM00363"/>
    </source>
</evidence>
<name>D6SAW2_FINMA</name>
<dbReference type="GO" id="GO:0003723">
    <property type="term" value="F:RNA binding"/>
    <property type="evidence" value="ECO:0007669"/>
    <property type="project" value="UniProtKB-KW"/>
</dbReference>
<organism evidence="5">
    <name type="scientific">Finegoldia magna ATCC 53516</name>
    <dbReference type="NCBI Taxonomy" id="525282"/>
    <lineage>
        <taxon>Bacteria</taxon>
        <taxon>Bacillati</taxon>
        <taxon>Bacillota</taxon>
        <taxon>Tissierellia</taxon>
        <taxon>Tissierellales</taxon>
        <taxon>Peptoniphilaceae</taxon>
        <taxon>Finegoldia</taxon>
    </lineage>
</organism>
<accession>D6SAW2</accession>
<dbReference type="Gene3D" id="3.10.290.10">
    <property type="entry name" value="RNA-binding S4 domain"/>
    <property type="match status" value="1"/>
</dbReference>
<dbReference type="Proteomes" id="UP000004063">
    <property type="component" value="Chromosome"/>
</dbReference>
<dbReference type="GO" id="GO:0032259">
    <property type="term" value="P:methylation"/>
    <property type="evidence" value="ECO:0007669"/>
    <property type="project" value="UniProtKB-KW"/>
</dbReference>
<sequence length="265" mass="30381">MNLQINCWAGNIDMRIDLYLCENNFASSRTKAKSLIENELVYYKGNLVKKPSLEINSDEVEVKEHTEYVGRGALKLLKAFEVFNIGKHDLCLDIGSSTGGFTQVLLKNNAKEVYAIDVGDNQMVDELRHDSRVKLFENTNFRNINVDEYPKFDLIVCDVSFISLKMIIPNAAKMLKNNGEMIFLIKPQFELKSKNHIINNKKEHLSIINDINNYLNDEGLYISEMTHSPIKGKSGNIEYLIHITTLDNKNIKFKDVVETAFNKLR</sequence>
<dbReference type="Pfam" id="PF01479">
    <property type="entry name" value="S4"/>
    <property type="match status" value="1"/>
</dbReference>
<dbReference type="EC" id="2.1.1.-" evidence="5"/>
<evidence type="ECO:0000256" key="3">
    <source>
        <dbReference type="PROSITE-ProRule" id="PRU00182"/>
    </source>
</evidence>
<comment type="caution">
    <text evidence="5">The sequence shown here is derived from an EMBL/GenBank/DDBJ whole genome shotgun (WGS) entry which is preliminary data.</text>
</comment>
<dbReference type="InterPro" id="IPR002877">
    <property type="entry name" value="RNA_MeTrfase_FtsJ_dom"/>
</dbReference>
<keyword evidence="1 3" id="KW-0694">RNA-binding</keyword>
<dbReference type="InterPro" id="IPR036986">
    <property type="entry name" value="S4_RNA-bd_sf"/>
</dbReference>
<dbReference type="EMBL" id="ACHM02000003">
    <property type="protein sequence ID" value="EFH92612.1"/>
    <property type="molecule type" value="Genomic_DNA"/>
</dbReference>
<evidence type="ECO:0000256" key="2">
    <source>
        <dbReference type="ARBA" id="ARBA00029460"/>
    </source>
</evidence>
<comment type="similarity">
    <text evidence="2">Belongs to the TlyA family.</text>
</comment>
<dbReference type="SMART" id="SM00363">
    <property type="entry name" value="S4"/>
    <property type="match status" value="1"/>
</dbReference>
<dbReference type="AlphaFoldDB" id="D6SAW2"/>
<dbReference type="Gene3D" id="3.40.50.150">
    <property type="entry name" value="Vaccinia Virus protein VP39"/>
    <property type="match status" value="1"/>
</dbReference>
<dbReference type="SUPFAM" id="SSF55174">
    <property type="entry name" value="Alpha-L RNA-binding motif"/>
    <property type="match status" value="1"/>
</dbReference>
<feature type="domain" description="RNA-binding S4" evidence="4">
    <location>
        <begin position="14"/>
        <end position="77"/>
    </location>
</feature>
<dbReference type="PANTHER" id="PTHR32319">
    <property type="entry name" value="BACTERIAL HEMOLYSIN-LIKE PROTEIN"/>
    <property type="match status" value="1"/>
</dbReference>
<dbReference type="CDD" id="cd02440">
    <property type="entry name" value="AdoMet_MTases"/>
    <property type="match status" value="1"/>
</dbReference>
<dbReference type="PANTHER" id="PTHR32319:SF0">
    <property type="entry name" value="BACTERIAL HEMOLYSIN-LIKE PROTEIN"/>
    <property type="match status" value="1"/>
</dbReference>
<dbReference type="eggNOG" id="COG1189">
    <property type="taxonomic scope" value="Bacteria"/>
</dbReference>
<dbReference type="CDD" id="cd00165">
    <property type="entry name" value="S4"/>
    <property type="match status" value="1"/>
</dbReference>
<evidence type="ECO:0000313" key="5">
    <source>
        <dbReference type="EMBL" id="EFH92612.1"/>
    </source>
</evidence>
<dbReference type="PROSITE" id="PS50889">
    <property type="entry name" value="S4"/>
    <property type="match status" value="1"/>
</dbReference>
<dbReference type="STRING" id="525282.HMPREF0391_11584"/>
<keyword evidence="5" id="KW-0489">Methyltransferase</keyword>
<evidence type="ECO:0000256" key="1">
    <source>
        <dbReference type="ARBA" id="ARBA00022884"/>
    </source>
</evidence>
<dbReference type="SUPFAM" id="SSF53335">
    <property type="entry name" value="S-adenosyl-L-methionine-dependent methyltransferases"/>
    <property type="match status" value="1"/>
</dbReference>
<dbReference type="NCBIfam" id="TIGR00478">
    <property type="entry name" value="tly"/>
    <property type="match status" value="1"/>
</dbReference>
<protein>
    <submittedName>
        <fullName evidence="5">Ribosomal RNA large subunit methyltransferase J</fullName>
        <ecNumber evidence="5">2.1.1.-</ecNumber>
    </submittedName>
</protein>
<dbReference type="InterPro" id="IPR029063">
    <property type="entry name" value="SAM-dependent_MTases_sf"/>
</dbReference>
<reference evidence="5" key="1">
    <citation type="submission" date="2010-05" db="EMBL/GenBank/DDBJ databases">
        <authorList>
            <person name="Muzny D."/>
            <person name="Qin X."/>
            <person name="Buhay C."/>
            <person name="Dugan-Rocha S."/>
            <person name="Ding Y."/>
            <person name="Chen G."/>
            <person name="Hawes A."/>
            <person name="Holder M."/>
            <person name="Jhangiani S."/>
            <person name="Johnson A."/>
            <person name="Khan Z."/>
            <person name="Li Z."/>
            <person name="Liu W."/>
            <person name="Liu X."/>
            <person name="Perez L."/>
            <person name="Shen H."/>
            <person name="Wang Q."/>
            <person name="Watt J."/>
            <person name="Xi L."/>
            <person name="Xin Y."/>
            <person name="Zhou J."/>
            <person name="Deng J."/>
            <person name="Jiang H."/>
            <person name="Liu Y."/>
            <person name="Qu J."/>
            <person name="Song X.-Z."/>
            <person name="Zhang L."/>
            <person name="Villasana D."/>
            <person name="Johnson A."/>
            <person name="Liu J."/>
            <person name="Liyanage D."/>
            <person name="Lorensuhewa L."/>
            <person name="Robinson T."/>
            <person name="Song A."/>
            <person name="Song B.-B."/>
            <person name="Dinh H."/>
            <person name="Thornton R."/>
            <person name="Coyle M."/>
            <person name="Francisco L."/>
            <person name="Jackson L."/>
            <person name="Javaid M."/>
            <person name="Korchina V."/>
            <person name="Kovar C."/>
            <person name="Mata R."/>
            <person name="Mathew T."/>
            <person name="Ngo R."/>
            <person name="Nguyen L."/>
            <person name="Nguyen N."/>
            <person name="Okwuonu G."/>
            <person name="Ongeri F."/>
            <person name="Pham C."/>
            <person name="Simmons D."/>
            <person name="Wilczek-Boney K."/>
            <person name="Hale W."/>
            <person name="Jakkamsetti A."/>
            <person name="Pham P."/>
            <person name="Ruth R."/>
            <person name="San Lucas F."/>
            <person name="Warren J."/>
            <person name="Zhang J."/>
            <person name="Zhao Z."/>
            <person name="Zhou C."/>
            <person name="Zhu D."/>
            <person name="Lee S."/>
            <person name="Bess C."/>
            <person name="Blankenburg K."/>
            <person name="Forbes L."/>
            <person name="Fu Q."/>
            <person name="Gubbala S."/>
            <person name="Hirani K."/>
            <person name="Jayaseelan J.C."/>
            <person name="Lara F."/>
            <person name="Munidasa M."/>
            <person name="Palculict T."/>
            <person name="Patil S."/>
            <person name="Pu L.-L."/>
            <person name="Saada N."/>
            <person name="Tang L."/>
            <person name="Weissenberger G."/>
            <person name="Zhu Y."/>
            <person name="Hemphill L."/>
            <person name="Shang Y."/>
            <person name="Youmans B."/>
            <person name="Ayvaz T."/>
            <person name="Ross M."/>
            <person name="Santibanez J."/>
            <person name="Aqrawi P."/>
            <person name="Gross S."/>
            <person name="Joshi V."/>
            <person name="Fowler G."/>
            <person name="Nazareth L."/>
            <person name="Reid J."/>
            <person name="Worley K."/>
            <person name="Petrosino J."/>
            <person name="Highlander S."/>
            <person name="Gibbs R."/>
        </authorList>
    </citation>
    <scope>NUCLEOTIDE SEQUENCE [LARGE SCALE GENOMIC DNA]</scope>
    <source>
        <strain evidence="5">ATCC 53516</strain>
    </source>
</reference>
<proteinExistence type="inferred from homology"/>
<keyword evidence="5" id="KW-0808">Transferase</keyword>